<feature type="binding site" evidence="2">
    <location>
        <begin position="7"/>
        <end position="14"/>
    </location>
    <ligand>
        <name>substrate</name>
    </ligand>
</feature>
<dbReference type="GO" id="GO:0005829">
    <property type="term" value="C:cytosol"/>
    <property type="evidence" value="ECO:0007669"/>
    <property type="project" value="TreeGrafter"/>
</dbReference>
<dbReference type="CDD" id="cd07067">
    <property type="entry name" value="HP_PGM_like"/>
    <property type="match status" value="1"/>
</dbReference>
<dbReference type="InterPro" id="IPR029033">
    <property type="entry name" value="His_PPase_superfam"/>
</dbReference>
<dbReference type="Pfam" id="PF00300">
    <property type="entry name" value="His_Phos_1"/>
    <property type="match status" value="1"/>
</dbReference>
<dbReference type="GO" id="GO:0016791">
    <property type="term" value="F:phosphatase activity"/>
    <property type="evidence" value="ECO:0007669"/>
    <property type="project" value="TreeGrafter"/>
</dbReference>
<dbReference type="SUPFAM" id="SSF53254">
    <property type="entry name" value="Phosphoglycerate mutase-like"/>
    <property type="match status" value="1"/>
</dbReference>
<dbReference type="Proteomes" id="UP000469424">
    <property type="component" value="Unassembled WGS sequence"/>
</dbReference>
<feature type="active site" description="Tele-phosphohistidine intermediate" evidence="1">
    <location>
        <position position="8"/>
    </location>
</feature>
<name>A0A6N7XJD2_9FIRM</name>
<dbReference type="PROSITE" id="PS00175">
    <property type="entry name" value="PG_MUTASE"/>
    <property type="match status" value="1"/>
</dbReference>
<evidence type="ECO:0000256" key="1">
    <source>
        <dbReference type="PIRSR" id="PIRSR613078-1"/>
    </source>
</evidence>
<proteinExistence type="predicted"/>
<gene>
    <name evidence="3" type="ORF">FYJ65_02230</name>
</gene>
<dbReference type="SMART" id="SM00855">
    <property type="entry name" value="PGAM"/>
    <property type="match status" value="1"/>
</dbReference>
<dbReference type="InterPro" id="IPR050275">
    <property type="entry name" value="PGM_Phosphatase"/>
</dbReference>
<dbReference type="PANTHER" id="PTHR48100">
    <property type="entry name" value="BROAD-SPECIFICITY PHOSPHATASE YOR283W-RELATED"/>
    <property type="match status" value="1"/>
</dbReference>
<dbReference type="PIRSF" id="PIRSF000709">
    <property type="entry name" value="6PFK_2-Ptase"/>
    <property type="match status" value="1"/>
</dbReference>
<keyword evidence="4" id="KW-1185">Reference proteome</keyword>
<dbReference type="Gene3D" id="3.40.50.1240">
    <property type="entry name" value="Phosphoglycerate mutase-like"/>
    <property type="match status" value="1"/>
</dbReference>
<dbReference type="AlphaFoldDB" id="A0A6N7XJD2"/>
<organism evidence="3 4">
    <name type="scientific">Mogibacterium kristiansenii</name>
    <dbReference type="NCBI Taxonomy" id="2606708"/>
    <lineage>
        <taxon>Bacteria</taxon>
        <taxon>Bacillati</taxon>
        <taxon>Bacillota</taxon>
        <taxon>Clostridia</taxon>
        <taxon>Peptostreptococcales</taxon>
        <taxon>Anaerovoracaceae</taxon>
        <taxon>Mogibacterium</taxon>
    </lineage>
</organism>
<dbReference type="EMBL" id="VUNA01000003">
    <property type="protein sequence ID" value="MST70165.1"/>
    <property type="molecule type" value="Genomic_DNA"/>
</dbReference>
<evidence type="ECO:0000256" key="2">
    <source>
        <dbReference type="PIRSR" id="PIRSR613078-2"/>
    </source>
</evidence>
<feature type="active site" description="Proton donor/acceptor" evidence="1">
    <location>
        <position position="83"/>
    </location>
</feature>
<comment type="caution">
    <text evidence="3">The sequence shown here is derived from an EMBL/GenBank/DDBJ whole genome shotgun (WGS) entry which is preliminary data.</text>
</comment>
<accession>A0A6N7XJD2</accession>
<dbReference type="InterPro" id="IPR001345">
    <property type="entry name" value="PG/BPGM_mutase_AS"/>
</dbReference>
<feature type="binding site" evidence="2">
    <location>
        <position position="59"/>
    </location>
    <ligand>
        <name>substrate</name>
    </ligand>
</feature>
<evidence type="ECO:0000313" key="3">
    <source>
        <dbReference type="EMBL" id="MST70165.1"/>
    </source>
</evidence>
<dbReference type="RefSeq" id="WP_154553730.1">
    <property type="nucleotide sequence ID" value="NZ_VUNA01000003.1"/>
</dbReference>
<reference evidence="3 4" key="1">
    <citation type="submission" date="2019-08" db="EMBL/GenBank/DDBJ databases">
        <title>In-depth cultivation of the pig gut microbiome towards novel bacterial diversity and tailored functional studies.</title>
        <authorList>
            <person name="Wylensek D."/>
            <person name="Hitch T.C.A."/>
            <person name="Clavel T."/>
        </authorList>
    </citation>
    <scope>NUCLEOTIDE SEQUENCE [LARGE SCALE GENOMIC DNA]</scope>
    <source>
        <strain evidence="3 4">WCA-MUC-591-APC-4B</strain>
    </source>
</reference>
<sequence>MRLFILRHGQTDLNLARKVQGHMDVDLNATGIEQAEDLAKVVREKNLRFDAIYCSPLRRALDTCEIVTGQSQDTFHVDDRIEEFDFGELEGYAYRELPGESQKFFSAPDEFLPAGRGETFQHLIQRITDFLEELKTREQGNVLVASHGTAIHAMLLYFRHKELKNFWDEDVHNCDLMIVDCIDGEYVVRDEKIVVEKKETGYL</sequence>
<dbReference type="PANTHER" id="PTHR48100:SF44">
    <property type="entry name" value="PHOSPHATASE C1620.13-RELATED"/>
    <property type="match status" value="1"/>
</dbReference>
<dbReference type="InterPro" id="IPR013078">
    <property type="entry name" value="His_Pase_superF_clade-1"/>
</dbReference>
<evidence type="ECO:0000313" key="4">
    <source>
        <dbReference type="Proteomes" id="UP000469424"/>
    </source>
</evidence>
<protein>
    <submittedName>
        <fullName evidence="3">Histidine phosphatase family protein</fullName>
    </submittedName>
</protein>